<dbReference type="AlphaFoldDB" id="A0A0C3AUK9"/>
<feature type="compositionally biased region" description="Polar residues" evidence="1">
    <location>
        <begin position="115"/>
        <end position="139"/>
    </location>
</feature>
<dbReference type="InParanoid" id="A0A0C3AUK9"/>
<keyword evidence="3" id="KW-1185">Reference proteome</keyword>
<dbReference type="Proteomes" id="UP000054166">
    <property type="component" value="Unassembled WGS sequence"/>
</dbReference>
<sequence length="207" mass="22825">MGKPSELQLWEDNFPKFIADKDFQKVLDGVLRMIAIVKGGYGGVCDALMLSARAELHASKLNPQSFDWSRVSYSDSRVDSDWLESRAGNVDPVNNANDSEPRFGVFPVNPEGSVQGPTTNDLNTRNAKSKRPCSTSALSASLYRHTPDYGIDPSTPARPVEEDLATEEVTNENGKRGKSSRKLLTTSPCSTQEWDDGYYERPDSCVS</sequence>
<proteinExistence type="predicted"/>
<evidence type="ECO:0000313" key="2">
    <source>
        <dbReference type="EMBL" id="KIM77593.1"/>
    </source>
</evidence>
<reference evidence="2 3" key="1">
    <citation type="submission" date="2014-04" db="EMBL/GenBank/DDBJ databases">
        <authorList>
            <consortium name="DOE Joint Genome Institute"/>
            <person name="Kuo A."/>
            <person name="Tarkka M."/>
            <person name="Buscot F."/>
            <person name="Kohler A."/>
            <person name="Nagy L.G."/>
            <person name="Floudas D."/>
            <person name="Copeland A."/>
            <person name="Barry K.W."/>
            <person name="Cichocki N."/>
            <person name="Veneault-Fourrey C."/>
            <person name="LaButti K."/>
            <person name="Lindquist E.A."/>
            <person name="Lipzen A."/>
            <person name="Lundell T."/>
            <person name="Morin E."/>
            <person name="Murat C."/>
            <person name="Sun H."/>
            <person name="Tunlid A."/>
            <person name="Henrissat B."/>
            <person name="Grigoriev I.V."/>
            <person name="Hibbett D.S."/>
            <person name="Martin F."/>
            <person name="Nordberg H.P."/>
            <person name="Cantor M.N."/>
            <person name="Hua S.X."/>
        </authorList>
    </citation>
    <scope>NUCLEOTIDE SEQUENCE [LARGE SCALE GENOMIC DNA]</scope>
    <source>
        <strain evidence="2 3">F 1598</strain>
    </source>
</reference>
<evidence type="ECO:0000256" key="1">
    <source>
        <dbReference type="SAM" id="MobiDB-lite"/>
    </source>
</evidence>
<name>A0A0C3AUK9_PILCF</name>
<reference evidence="3" key="2">
    <citation type="submission" date="2015-01" db="EMBL/GenBank/DDBJ databases">
        <title>Evolutionary Origins and Diversification of the Mycorrhizal Mutualists.</title>
        <authorList>
            <consortium name="DOE Joint Genome Institute"/>
            <consortium name="Mycorrhizal Genomics Consortium"/>
            <person name="Kohler A."/>
            <person name="Kuo A."/>
            <person name="Nagy L.G."/>
            <person name="Floudas D."/>
            <person name="Copeland A."/>
            <person name="Barry K.W."/>
            <person name="Cichocki N."/>
            <person name="Veneault-Fourrey C."/>
            <person name="LaButti K."/>
            <person name="Lindquist E.A."/>
            <person name="Lipzen A."/>
            <person name="Lundell T."/>
            <person name="Morin E."/>
            <person name="Murat C."/>
            <person name="Riley R."/>
            <person name="Ohm R."/>
            <person name="Sun H."/>
            <person name="Tunlid A."/>
            <person name="Henrissat B."/>
            <person name="Grigoriev I.V."/>
            <person name="Hibbett D.S."/>
            <person name="Martin F."/>
        </authorList>
    </citation>
    <scope>NUCLEOTIDE SEQUENCE [LARGE SCALE GENOMIC DNA]</scope>
    <source>
        <strain evidence="3">F 1598</strain>
    </source>
</reference>
<organism evidence="2 3">
    <name type="scientific">Piloderma croceum (strain F 1598)</name>
    <dbReference type="NCBI Taxonomy" id="765440"/>
    <lineage>
        <taxon>Eukaryota</taxon>
        <taxon>Fungi</taxon>
        <taxon>Dikarya</taxon>
        <taxon>Basidiomycota</taxon>
        <taxon>Agaricomycotina</taxon>
        <taxon>Agaricomycetes</taxon>
        <taxon>Agaricomycetidae</taxon>
        <taxon>Atheliales</taxon>
        <taxon>Atheliaceae</taxon>
        <taxon>Piloderma</taxon>
    </lineage>
</organism>
<evidence type="ECO:0000313" key="3">
    <source>
        <dbReference type="Proteomes" id="UP000054166"/>
    </source>
</evidence>
<protein>
    <submittedName>
        <fullName evidence="2">Uncharacterized protein</fullName>
    </submittedName>
</protein>
<dbReference type="HOGENOM" id="CLU_1334710_0_0_1"/>
<feature type="region of interest" description="Disordered" evidence="1">
    <location>
        <begin position="86"/>
        <end position="207"/>
    </location>
</feature>
<dbReference type="EMBL" id="KN833023">
    <property type="protein sequence ID" value="KIM77593.1"/>
    <property type="molecule type" value="Genomic_DNA"/>
</dbReference>
<feature type="compositionally biased region" description="Basic and acidic residues" evidence="1">
    <location>
        <begin position="198"/>
        <end position="207"/>
    </location>
</feature>
<feature type="compositionally biased region" description="Polar residues" evidence="1">
    <location>
        <begin position="182"/>
        <end position="192"/>
    </location>
</feature>
<gene>
    <name evidence="2" type="ORF">PILCRDRAFT_11851</name>
</gene>
<accession>A0A0C3AUK9</accession>
<feature type="non-terminal residue" evidence="2">
    <location>
        <position position="207"/>
    </location>
</feature>